<dbReference type="CDD" id="cd00063">
    <property type="entry name" value="FN3"/>
    <property type="match status" value="8"/>
</dbReference>
<proteinExistence type="inferred from homology"/>
<dbReference type="InterPro" id="IPR003961">
    <property type="entry name" value="FN3_dom"/>
</dbReference>
<keyword evidence="4" id="KW-0964">Secreted</keyword>
<evidence type="ECO:0000259" key="13">
    <source>
        <dbReference type="PROSITE" id="PS51272"/>
    </source>
</evidence>
<evidence type="ECO:0000256" key="2">
    <source>
        <dbReference type="ARBA" id="ARBA00004613"/>
    </source>
</evidence>
<feature type="domain" description="SLH" evidence="13">
    <location>
        <begin position="2036"/>
        <end position="2093"/>
    </location>
</feature>
<name>A0A1C0ZXW9_9BACL</name>
<evidence type="ECO:0000313" key="15">
    <source>
        <dbReference type="EMBL" id="OCT12975.1"/>
    </source>
</evidence>
<reference evidence="16" key="1">
    <citation type="submission" date="2016-05" db="EMBL/GenBank/DDBJ databases">
        <title>Paenibacillus oryzae. sp. nov., isolated from the rice root.</title>
        <authorList>
            <person name="Zhang J."/>
            <person name="Zhang X."/>
        </authorList>
    </citation>
    <scope>NUCLEOTIDE SEQUENCE [LARGE SCALE GENOMIC DNA]</scope>
    <source>
        <strain evidence="16">KCTC13222</strain>
    </source>
</reference>
<keyword evidence="8 11" id="KW-0119">Carbohydrate metabolism</keyword>
<dbReference type="Pfam" id="PF24517">
    <property type="entry name" value="CBM96"/>
    <property type="match status" value="1"/>
</dbReference>
<feature type="domain" description="Fibronectin type-III" evidence="12">
    <location>
        <begin position="638"/>
        <end position="726"/>
    </location>
</feature>
<dbReference type="InterPro" id="IPR013783">
    <property type="entry name" value="Ig-like_fold"/>
</dbReference>
<dbReference type="STRING" id="512399.A8709_21880"/>
<comment type="catalytic activity">
    <reaction evidence="1 11">
        <text>Endohydrolysis of (1-&gt;4)-beta-D-xylosidic linkages in xylans.</text>
        <dbReference type="EC" id="3.2.1.8"/>
    </reaction>
</comment>
<dbReference type="SUPFAM" id="SSF51445">
    <property type="entry name" value="(Trans)glycosidases"/>
    <property type="match status" value="1"/>
</dbReference>
<dbReference type="Pfam" id="PF00395">
    <property type="entry name" value="SLH"/>
    <property type="match status" value="3"/>
</dbReference>
<sequence length="2093" mass="226003">MMIMGKMGRMLALLLIGALLIVPFQSIRVLAQTLTEDELGQLPGSEVLISDIKQQGAALNPEAPAYGTVANSTVEGQAFTEALRFTTNVQPASTYLLQYVLPIQASIEKDDVMLATFYARTLRSTVETAEGTVALVMEKRGNFEKSITETLTVPSQWKKFIVPIKAALMMEANTPQITFRLGFKPQEIEIANLKVVNYKKAVTFENLPSTPVVYDGMEEDAPWRAEANARIEQIRKGDLAVEVKDADGHPIPDAAVHVQMTKHDFKFGTAVNSNFIFGTDQNSEMYRTKLKENFNSVVMENEMKWPFWESDKSKTVKLYNWLGENKFDIRGHALLWDGSARLPGDIPGLLSDKTALEKRIQDHFHELAGLFRGRLYNWDVLNEPVLNSMIRSTYDDQGAVMANWFKTAKEADTTAKLYVNETQILGTDAPVIQNFSNILQSMKDHGAPIDGIGIQAHFGSTPVSPMAFYDQLTHFTQYAPEIAITEFDVNSPREDIQGKFTRDILLAAFSHPNVKSFTMWGFWDGAHWQNNAPLFRNDWSLKPSGEQWRNLVYGAWWTDVTGTTDANGQYGTRGFYGDYDVTVTRGGISQTVKTSLQQGKDNKVSIVWGAPSEGGSQASFVPLPIPAQDAEITAPVWPYGSAFGVSAASPTSVTFNWPAAHDNQSVDGYLIYQDGQLLKRTTPNVTSYDVTGLTPGQSYLLHVQAVDKQGNLSLPSPDIQATAASAADQTVPGWKKGATIAIANLSQTGASLSWPSGVDNDGAAGYRIYVNGQITGDTETPSYALAHLTENTQYTVRVEAKDGEGNLSLGGPIVTFRTLGIADITPPAWTSPATLTTSDITATSVNLSWSQALDARGVTAYRVFQGNKELVTLPVTTNSFHVDGLTSNTTYNFKVEAADGSDNWSVTGPGSTVKTNVGTDASAPIWPANRMLTYSGLTDRAVTLNWTPAVDNIAVSGYRVYGNNTVLADVYGNVQSLPVTNLSAGQPYTFRIEARDATGNWSVNGPSVTVTTVPGVTRTQQVLYPSDDAFIQAPATLGGAGTTNNIDYLRYKNAAGVTPSETNKNTGNNRRAYLKFPLTTVTGNVYDASLNLYVFAVQTPNMNINMDLYQTGDNWQEAGATPVNWLNKPVDGSKIASTIIKNAGYWKKFTVTDQVVTEVNGDRVISFKLQDDAWLDQNVDFYSKDATGANAIYKPYLSVGTEQLPVDVIAPTWTNGTLTASHVQPQAASLTWSSAQDQSGINGYTVYQNGTAIATVGSDVYSYNLTGLTPSTAYTFKVEARDASLVSSTGPTTSITTPSADILAPVWSPTATLTAQNVSRFAATLQWQAAADQYGVAAYDMYNGNTVLASVYGDVLSYEVTGLTAGTEYDFHVTARDAAGNLATGPNVHVTTLAPDTTRPTWGVGSQLSTPVVTSSGFALNWPTATDETGVDHYLIEMDGSTAPEVAKDVRSYYVNGLNEDTDYPIQVVAVDGAGNRSDGLALTIRTLKEDTITPQWPTGSRLTSTRESDRETLAWDAAEDNVAIKQYVLYRDGVEIAQVDGSVKSYTIMGTPGATAVYKVEAQDFVGNATVFGPSTNDPIIPVPSDTTPPGWPAGSSLTSGGLSTTSVQLTWSEAIDRMGVTQYKLLSSGSVVATTQGTTWLVNGLTPDTTYNFKVEAADEAKNMSSNGPSLTITTPASPPPVVVLPVTSLPDPKQPVIDVIKGGARITISLEGLATQAGKVSATLDQATLDAAIKKADEQGAGTKKVSIQLPHVAGAQTYALQIPTDYLTKQDVLHGLEISTELGTLFLPSNLFANNTEAAVHANVTVSISLAQLPKQANLGGATKNVVELHFEADGQPLKFESRDTKVFVGLPYVLTTEERSHAELLNVWYVNAQGQAQLVPTGHYDPASGRVQFSTNHFSMYAVSYNKPAFQDLASTPWAQKAIETLAAKGIIQGVTDQIFNPTATITRADFTKLLVETFGLQATAQNHFEDVAQSAYYERAVAIANQLGIVNGVDAQHFNPQASITRQDMFVMIVRALAQVNKSLPTVNTATTFTDAADIASYAVQAINALAQKGFVEGNAGKVNPLGHTTRAETAVMLDRLFQYLYH</sequence>
<dbReference type="InterPro" id="IPR036116">
    <property type="entry name" value="FN3_sf"/>
</dbReference>
<feature type="domain" description="Fibronectin type-III" evidence="12">
    <location>
        <begin position="1404"/>
        <end position="1491"/>
    </location>
</feature>
<dbReference type="InterPro" id="IPR001000">
    <property type="entry name" value="GH10_dom"/>
</dbReference>
<dbReference type="InterPro" id="IPR055372">
    <property type="entry name" value="CBM96"/>
</dbReference>
<dbReference type="SMART" id="SM00060">
    <property type="entry name" value="FN3"/>
    <property type="match status" value="8"/>
</dbReference>
<protein>
    <recommendedName>
        <fullName evidence="11">Beta-xylanase</fullName>
        <ecNumber evidence="11">3.2.1.8</ecNumber>
    </recommendedName>
</protein>
<evidence type="ECO:0000256" key="6">
    <source>
        <dbReference type="ARBA" id="ARBA00022729"/>
    </source>
</evidence>
<organism evidence="15 16">
    <name type="scientific">Paenibacillus pectinilyticus</name>
    <dbReference type="NCBI Taxonomy" id="512399"/>
    <lineage>
        <taxon>Bacteria</taxon>
        <taxon>Bacillati</taxon>
        <taxon>Bacillota</taxon>
        <taxon>Bacilli</taxon>
        <taxon>Bacillales</taxon>
        <taxon>Paenibacillaceae</taxon>
        <taxon>Paenibacillus</taxon>
    </lineage>
</organism>
<dbReference type="PANTHER" id="PTHR31490:SF88">
    <property type="entry name" value="BETA-XYLANASE"/>
    <property type="match status" value="1"/>
</dbReference>
<dbReference type="GO" id="GO:0031176">
    <property type="term" value="F:endo-1,4-beta-xylanase activity"/>
    <property type="evidence" value="ECO:0007669"/>
    <property type="project" value="UniProtKB-EC"/>
</dbReference>
<dbReference type="Gene3D" id="2.60.40.10">
    <property type="entry name" value="Immunoglobulins"/>
    <property type="match status" value="9"/>
</dbReference>
<evidence type="ECO:0000256" key="4">
    <source>
        <dbReference type="ARBA" id="ARBA00022525"/>
    </source>
</evidence>
<dbReference type="EC" id="3.2.1.8" evidence="11"/>
<keyword evidence="5" id="KW-0858">Xylan degradation</keyword>
<evidence type="ECO:0000259" key="12">
    <source>
        <dbReference type="PROSITE" id="PS50853"/>
    </source>
</evidence>
<evidence type="ECO:0000313" key="16">
    <source>
        <dbReference type="Proteomes" id="UP000093309"/>
    </source>
</evidence>
<comment type="caution">
    <text evidence="15">The sequence shown here is derived from an EMBL/GenBank/DDBJ whole genome shotgun (WGS) entry which is preliminary data.</text>
</comment>
<dbReference type="SMART" id="SM00633">
    <property type="entry name" value="Glyco_10"/>
    <property type="match status" value="1"/>
</dbReference>
<evidence type="ECO:0000256" key="7">
    <source>
        <dbReference type="ARBA" id="ARBA00022801"/>
    </source>
</evidence>
<feature type="domain" description="GH10" evidence="14">
    <location>
        <begin position="251"/>
        <end position="551"/>
    </location>
</feature>
<feature type="domain" description="Fibronectin type-III" evidence="12">
    <location>
        <begin position="928"/>
        <end position="1015"/>
    </location>
</feature>
<accession>A0A1C0ZXW9</accession>
<evidence type="ECO:0000256" key="8">
    <source>
        <dbReference type="ARBA" id="ARBA00023277"/>
    </source>
</evidence>
<evidence type="ECO:0000256" key="9">
    <source>
        <dbReference type="ARBA" id="ARBA00023295"/>
    </source>
</evidence>
<dbReference type="GO" id="GO:0005576">
    <property type="term" value="C:extracellular region"/>
    <property type="evidence" value="ECO:0007669"/>
    <property type="project" value="UniProtKB-SubCell"/>
</dbReference>
<dbReference type="PRINTS" id="PR00134">
    <property type="entry name" value="GLHYDRLASE10"/>
</dbReference>
<evidence type="ECO:0000256" key="5">
    <source>
        <dbReference type="ARBA" id="ARBA00022651"/>
    </source>
</evidence>
<keyword evidence="9 11" id="KW-0326">Glycosidase</keyword>
<keyword evidence="7 11" id="KW-0378">Hydrolase</keyword>
<dbReference type="InterPro" id="IPR044846">
    <property type="entry name" value="GH10"/>
</dbReference>
<feature type="domain" description="Fibronectin type-III" evidence="12">
    <location>
        <begin position="831"/>
        <end position="918"/>
    </location>
</feature>
<dbReference type="PROSITE" id="PS51272">
    <property type="entry name" value="SLH"/>
    <property type="match status" value="3"/>
</dbReference>
<dbReference type="Pfam" id="PF00041">
    <property type="entry name" value="fn3"/>
    <property type="match status" value="7"/>
</dbReference>
<feature type="domain" description="Fibronectin type-III" evidence="12">
    <location>
        <begin position="1595"/>
        <end position="1680"/>
    </location>
</feature>
<feature type="domain" description="Fibronectin type-III" evidence="12">
    <location>
        <begin position="1214"/>
        <end position="1300"/>
    </location>
</feature>
<dbReference type="InterPro" id="IPR001119">
    <property type="entry name" value="SLH_dom"/>
</dbReference>
<evidence type="ECO:0000259" key="14">
    <source>
        <dbReference type="PROSITE" id="PS51760"/>
    </source>
</evidence>
<dbReference type="GO" id="GO:0045493">
    <property type="term" value="P:xylan catabolic process"/>
    <property type="evidence" value="ECO:0007669"/>
    <property type="project" value="UniProtKB-KW"/>
</dbReference>
<keyword evidence="6" id="KW-0732">Signal</keyword>
<evidence type="ECO:0000256" key="10">
    <source>
        <dbReference type="ARBA" id="ARBA00023326"/>
    </source>
</evidence>
<comment type="similarity">
    <text evidence="3 11">Belongs to the glycosyl hydrolase 10 (cellulase F) family.</text>
</comment>
<evidence type="ECO:0000256" key="3">
    <source>
        <dbReference type="ARBA" id="ARBA00007495"/>
    </source>
</evidence>
<feature type="domain" description="SLH" evidence="13">
    <location>
        <begin position="1975"/>
        <end position="2033"/>
    </location>
</feature>
<evidence type="ECO:0000256" key="1">
    <source>
        <dbReference type="ARBA" id="ARBA00000681"/>
    </source>
</evidence>
<dbReference type="PANTHER" id="PTHR31490">
    <property type="entry name" value="GLYCOSYL HYDROLASE"/>
    <property type="match status" value="1"/>
</dbReference>
<dbReference type="SUPFAM" id="SSF49265">
    <property type="entry name" value="Fibronectin type III"/>
    <property type="match status" value="5"/>
</dbReference>
<dbReference type="Gene3D" id="3.20.20.80">
    <property type="entry name" value="Glycosidases"/>
    <property type="match status" value="1"/>
</dbReference>
<keyword evidence="10 11" id="KW-0624">Polysaccharide degradation</keyword>
<dbReference type="EMBL" id="LYPC01000026">
    <property type="protein sequence ID" value="OCT12975.1"/>
    <property type="molecule type" value="Genomic_DNA"/>
</dbReference>
<dbReference type="PROSITE" id="PS51760">
    <property type="entry name" value="GH10_2"/>
    <property type="match status" value="1"/>
</dbReference>
<dbReference type="Pfam" id="PF00331">
    <property type="entry name" value="Glyco_hydro_10"/>
    <property type="match status" value="1"/>
</dbReference>
<comment type="subcellular location">
    <subcellularLocation>
        <location evidence="2">Secreted</location>
    </subcellularLocation>
</comment>
<feature type="domain" description="SLH" evidence="13">
    <location>
        <begin position="1911"/>
        <end position="1974"/>
    </location>
</feature>
<evidence type="ECO:0000256" key="11">
    <source>
        <dbReference type="RuleBase" id="RU361174"/>
    </source>
</evidence>
<keyword evidence="16" id="KW-1185">Reference proteome</keyword>
<gene>
    <name evidence="15" type="ORF">A8709_21880</name>
</gene>
<dbReference type="PROSITE" id="PS50853">
    <property type="entry name" value="FN3"/>
    <property type="match status" value="7"/>
</dbReference>
<dbReference type="Proteomes" id="UP000093309">
    <property type="component" value="Unassembled WGS sequence"/>
</dbReference>
<dbReference type="OrthoDB" id="9809277at2"/>
<feature type="domain" description="Fibronectin type-III" evidence="12">
    <location>
        <begin position="1309"/>
        <end position="1395"/>
    </location>
</feature>
<dbReference type="InterPro" id="IPR017853">
    <property type="entry name" value="GH"/>
</dbReference>